<proteinExistence type="inferred from homology"/>
<evidence type="ECO:0000313" key="11">
    <source>
        <dbReference type="Proteomes" id="UP000198963"/>
    </source>
</evidence>
<sequence length="548" mass="61229">MALKATNPTTTNAWKKLQAHFETIKSQHLKDLFKSDASRANDLTVQWEDFYVDFSKNRITTETVNLLVELANELDLKDAISKYFEGDIINATEGRAVLHTALRAPKDASVFVDGENVIPGIHEVKTKIEKFTNSVVSGEHTGYTGKAITDIVNIGIGGSDLGPAMIVDSLQYYKNHLNTHFVSNVDGDHYQEVIKNLNPETTLFVVVSKTFTTQETLSNANSIRTWFLESQPKEAVSKHFVAVSTNIESVKNFGIDEENIFPMKDWVGGRFSLWSAVGLSISLAVGYTHFESLLNGAHKMDEHFKTADFNANIPVISALLTIWYNNFFKAESEAIIPYTQYLNQFATYLQQGIMESNGKSVDRDGKPVNYQTGTLIWGEPGTNSQHAFFQLIHQGTKLIPTDFIGYVESLHGNKDHHNKLMSNYFAQTEALMNGKTEAEVLSELKAQSLGEDAISKLLPFKVFEGNKPTTSLLIQKLTPESLGKLIAMYEHKIFVQGIIWNIFSYDQFGVELGKQLAKSILNELNNDAKSAVHDGSTQNLLSFFKENC</sequence>
<evidence type="ECO:0000256" key="6">
    <source>
        <dbReference type="ARBA" id="ARBA00023235"/>
    </source>
</evidence>
<comment type="function">
    <text evidence="8">Catalyzes the reversible isomerization of glucose-6-phosphate to fructose-6-phosphate.</text>
</comment>
<dbReference type="GO" id="GO:0097367">
    <property type="term" value="F:carbohydrate derivative binding"/>
    <property type="evidence" value="ECO:0007669"/>
    <property type="project" value="InterPro"/>
</dbReference>
<dbReference type="CDD" id="cd05015">
    <property type="entry name" value="SIS_PGI_1"/>
    <property type="match status" value="1"/>
</dbReference>
<dbReference type="EC" id="5.3.1.9" evidence="8"/>
<evidence type="ECO:0000256" key="4">
    <source>
        <dbReference type="ARBA" id="ARBA00022490"/>
    </source>
</evidence>
<name>A0A1H1R312_9FLAO</name>
<dbReference type="GO" id="GO:0006096">
    <property type="term" value="P:glycolytic process"/>
    <property type="evidence" value="ECO:0007669"/>
    <property type="project" value="UniProtKB-UniRule"/>
</dbReference>
<dbReference type="PROSITE" id="PS00765">
    <property type="entry name" value="P_GLUCOSE_ISOMERASE_1"/>
    <property type="match status" value="1"/>
</dbReference>
<dbReference type="InterPro" id="IPR046348">
    <property type="entry name" value="SIS_dom_sf"/>
</dbReference>
<feature type="active site" evidence="8">
    <location>
        <position position="514"/>
    </location>
</feature>
<keyword evidence="4 8" id="KW-0963">Cytoplasm</keyword>
<evidence type="ECO:0000256" key="5">
    <source>
        <dbReference type="ARBA" id="ARBA00023152"/>
    </source>
</evidence>
<accession>A0A1H1R312</accession>
<comment type="pathway">
    <text evidence="8">Carbohydrate biosynthesis; gluconeogenesis.</text>
</comment>
<comment type="catalytic activity">
    <reaction evidence="7 8 9">
        <text>alpha-D-glucose 6-phosphate = beta-D-fructose 6-phosphate</text>
        <dbReference type="Rhea" id="RHEA:11816"/>
        <dbReference type="ChEBI" id="CHEBI:57634"/>
        <dbReference type="ChEBI" id="CHEBI:58225"/>
        <dbReference type="EC" id="5.3.1.9"/>
    </reaction>
</comment>
<dbReference type="CDD" id="cd05016">
    <property type="entry name" value="SIS_PGI_2"/>
    <property type="match status" value="1"/>
</dbReference>
<dbReference type="Gene3D" id="3.40.50.10490">
    <property type="entry name" value="Glucose-6-phosphate isomerase like protein, domain 1"/>
    <property type="match status" value="2"/>
</dbReference>
<dbReference type="GO" id="GO:0006094">
    <property type="term" value="P:gluconeogenesis"/>
    <property type="evidence" value="ECO:0007669"/>
    <property type="project" value="UniProtKB-UniRule"/>
</dbReference>
<dbReference type="PRINTS" id="PR00662">
    <property type="entry name" value="G6PISOMERASE"/>
</dbReference>
<dbReference type="InterPro" id="IPR035476">
    <property type="entry name" value="SIS_PGI_1"/>
</dbReference>
<dbReference type="STRING" id="1249933.SAMN04489797_1300"/>
<dbReference type="Gene3D" id="1.10.1390.10">
    <property type="match status" value="1"/>
</dbReference>
<dbReference type="PANTHER" id="PTHR11469:SF1">
    <property type="entry name" value="GLUCOSE-6-PHOSPHATE ISOMERASE"/>
    <property type="match status" value="1"/>
</dbReference>
<protein>
    <recommendedName>
        <fullName evidence="8">Glucose-6-phosphate isomerase</fullName>
        <shortName evidence="8">GPI</shortName>
        <ecNumber evidence="8">5.3.1.9</ecNumber>
    </recommendedName>
    <alternativeName>
        <fullName evidence="8">Phosphoglucose isomerase</fullName>
        <shortName evidence="8">PGI</shortName>
    </alternativeName>
    <alternativeName>
        <fullName evidence="8">Phosphohexose isomerase</fullName>
        <shortName evidence="8">PHI</shortName>
    </alternativeName>
</protein>
<comment type="subcellular location">
    <subcellularLocation>
        <location evidence="8">Cytoplasm</location>
    </subcellularLocation>
</comment>
<evidence type="ECO:0000313" key="10">
    <source>
        <dbReference type="EMBL" id="SDS30006.1"/>
    </source>
</evidence>
<evidence type="ECO:0000256" key="7">
    <source>
        <dbReference type="ARBA" id="ARBA00029321"/>
    </source>
</evidence>
<dbReference type="Proteomes" id="UP000198963">
    <property type="component" value="Chromosome I"/>
</dbReference>
<dbReference type="PANTHER" id="PTHR11469">
    <property type="entry name" value="GLUCOSE-6-PHOSPHATE ISOMERASE"/>
    <property type="match status" value="1"/>
</dbReference>
<evidence type="ECO:0000256" key="8">
    <source>
        <dbReference type="HAMAP-Rule" id="MF_00473"/>
    </source>
</evidence>
<dbReference type="HAMAP" id="MF_00473">
    <property type="entry name" value="G6P_isomerase"/>
    <property type="match status" value="1"/>
</dbReference>
<evidence type="ECO:0000256" key="1">
    <source>
        <dbReference type="ARBA" id="ARBA00004926"/>
    </source>
</evidence>
<organism evidence="10 11">
    <name type="scientific">Winogradskyella sediminis</name>
    <dbReference type="NCBI Taxonomy" id="1382466"/>
    <lineage>
        <taxon>Bacteria</taxon>
        <taxon>Pseudomonadati</taxon>
        <taxon>Bacteroidota</taxon>
        <taxon>Flavobacteriia</taxon>
        <taxon>Flavobacteriales</taxon>
        <taxon>Flavobacteriaceae</taxon>
        <taxon>Winogradskyella</taxon>
    </lineage>
</organism>
<comment type="similarity">
    <text evidence="2 8 9">Belongs to the GPI family.</text>
</comment>
<keyword evidence="5 8" id="KW-0324">Glycolysis</keyword>
<dbReference type="PROSITE" id="PS00174">
    <property type="entry name" value="P_GLUCOSE_ISOMERASE_2"/>
    <property type="match status" value="1"/>
</dbReference>
<dbReference type="InterPro" id="IPR035482">
    <property type="entry name" value="SIS_PGI_2"/>
</dbReference>
<dbReference type="SUPFAM" id="SSF53697">
    <property type="entry name" value="SIS domain"/>
    <property type="match status" value="1"/>
</dbReference>
<dbReference type="GO" id="GO:0005829">
    <property type="term" value="C:cytosol"/>
    <property type="evidence" value="ECO:0007669"/>
    <property type="project" value="TreeGrafter"/>
</dbReference>
<evidence type="ECO:0000256" key="3">
    <source>
        <dbReference type="ARBA" id="ARBA00022432"/>
    </source>
</evidence>
<dbReference type="InterPro" id="IPR018189">
    <property type="entry name" value="Phosphoglucose_isomerase_CS"/>
</dbReference>
<dbReference type="GO" id="GO:0051156">
    <property type="term" value="P:glucose 6-phosphate metabolic process"/>
    <property type="evidence" value="ECO:0007669"/>
    <property type="project" value="TreeGrafter"/>
</dbReference>
<dbReference type="AlphaFoldDB" id="A0A1H1R312"/>
<dbReference type="InterPro" id="IPR001672">
    <property type="entry name" value="G6P_Isomerase"/>
</dbReference>
<dbReference type="PROSITE" id="PS51463">
    <property type="entry name" value="P_GLUCOSE_ISOMERASE_3"/>
    <property type="match status" value="1"/>
</dbReference>
<keyword evidence="11" id="KW-1185">Reference proteome</keyword>
<dbReference type="FunFam" id="3.40.50.10490:FF:000018">
    <property type="entry name" value="Glucose-6-phosphate isomerase"/>
    <property type="match status" value="1"/>
</dbReference>
<keyword evidence="3 8" id="KW-0312">Gluconeogenesis</keyword>
<dbReference type="RefSeq" id="WP_092445419.1">
    <property type="nucleotide sequence ID" value="NZ_JBLXAG010000024.1"/>
</dbReference>
<dbReference type="NCBIfam" id="NF001211">
    <property type="entry name" value="PRK00179.1"/>
    <property type="match status" value="1"/>
</dbReference>
<dbReference type="Pfam" id="PF00342">
    <property type="entry name" value="PGI"/>
    <property type="match status" value="1"/>
</dbReference>
<keyword evidence="6 8" id="KW-0413">Isomerase</keyword>
<dbReference type="GO" id="GO:0048029">
    <property type="term" value="F:monosaccharide binding"/>
    <property type="evidence" value="ECO:0007669"/>
    <property type="project" value="TreeGrafter"/>
</dbReference>
<dbReference type="UniPathway" id="UPA00109">
    <property type="reaction ID" value="UER00181"/>
</dbReference>
<gene>
    <name evidence="8" type="primary">pgi</name>
    <name evidence="10" type="ORF">SAMN04489797_1300</name>
</gene>
<feature type="active site" evidence="8">
    <location>
        <position position="386"/>
    </location>
</feature>
<evidence type="ECO:0000256" key="2">
    <source>
        <dbReference type="ARBA" id="ARBA00006604"/>
    </source>
</evidence>
<dbReference type="UniPathway" id="UPA00138"/>
<reference evidence="10 11" key="1">
    <citation type="submission" date="2016-10" db="EMBL/GenBank/DDBJ databases">
        <authorList>
            <person name="Varghese N."/>
            <person name="Submissions S."/>
        </authorList>
    </citation>
    <scope>NUCLEOTIDE SEQUENCE [LARGE SCALE GENOMIC DNA]</scope>
    <source>
        <strain evidence="10 11">RHA_55</strain>
    </source>
</reference>
<dbReference type="GO" id="GO:0004347">
    <property type="term" value="F:glucose-6-phosphate isomerase activity"/>
    <property type="evidence" value="ECO:0007669"/>
    <property type="project" value="UniProtKB-UniRule"/>
</dbReference>
<dbReference type="EMBL" id="LT629774">
    <property type="protein sequence ID" value="SDS30006.1"/>
    <property type="molecule type" value="Genomic_DNA"/>
</dbReference>
<dbReference type="InterPro" id="IPR023096">
    <property type="entry name" value="G6P_Isomerase_C"/>
</dbReference>
<comment type="pathway">
    <text evidence="1 8 9">Carbohydrate degradation; glycolysis; D-glyceraldehyde 3-phosphate and glycerone phosphate from D-glucose: step 2/4.</text>
</comment>
<evidence type="ECO:0000256" key="9">
    <source>
        <dbReference type="RuleBase" id="RU000612"/>
    </source>
</evidence>
<feature type="active site" description="Proton donor" evidence="8">
    <location>
        <position position="355"/>
    </location>
</feature>